<name>A0ABW5NYW2_9DEIO</name>
<organism evidence="1 2">
    <name type="scientific">Deinococcus taklimakanensis</name>
    <dbReference type="NCBI Taxonomy" id="536443"/>
    <lineage>
        <taxon>Bacteria</taxon>
        <taxon>Thermotogati</taxon>
        <taxon>Deinococcota</taxon>
        <taxon>Deinococci</taxon>
        <taxon>Deinococcales</taxon>
        <taxon>Deinococcaceae</taxon>
        <taxon>Deinococcus</taxon>
    </lineage>
</organism>
<protein>
    <submittedName>
        <fullName evidence="1">Uncharacterized protein</fullName>
    </submittedName>
</protein>
<comment type="caution">
    <text evidence="1">The sequence shown here is derived from an EMBL/GenBank/DDBJ whole genome shotgun (WGS) entry which is preliminary data.</text>
</comment>
<dbReference type="EMBL" id="JBHUMK010000010">
    <property type="protein sequence ID" value="MFD2608204.1"/>
    <property type="molecule type" value="Genomic_DNA"/>
</dbReference>
<dbReference type="Proteomes" id="UP001597475">
    <property type="component" value="Unassembled WGS sequence"/>
</dbReference>
<accession>A0ABW5NYW2</accession>
<dbReference type="RefSeq" id="WP_386842534.1">
    <property type="nucleotide sequence ID" value="NZ_JBHUMK010000010.1"/>
</dbReference>
<reference evidence="2" key="1">
    <citation type="journal article" date="2019" name="Int. J. Syst. Evol. Microbiol.">
        <title>The Global Catalogue of Microorganisms (GCM) 10K type strain sequencing project: providing services to taxonomists for standard genome sequencing and annotation.</title>
        <authorList>
            <consortium name="The Broad Institute Genomics Platform"/>
            <consortium name="The Broad Institute Genome Sequencing Center for Infectious Disease"/>
            <person name="Wu L."/>
            <person name="Ma J."/>
        </authorList>
    </citation>
    <scope>NUCLEOTIDE SEQUENCE [LARGE SCALE GENOMIC DNA]</scope>
    <source>
        <strain evidence="2">KCTC 33842</strain>
    </source>
</reference>
<evidence type="ECO:0000313" key="1">
    <source>
        <dbReference type="EMBL" id="MFD2608204.1"/>
    </source>
</evidence>
<gene>
    <name evidence="1" type="ORF">ACFSR9_01955</name>
</gene>
<proteinExistence type="predicted"/>
<sequence>MAKCILPDDIFIITDNDALPETQELIDALKTPNIYTVGKKEFEDAFHAEIIYQAWKNYVESEGVTLGDSWTSDGITGLAFDPNNEKFSSSLRKKNAGCKVAMTKPKLGVALANYCEMHVLPPEIQTLIKVLHGGLTEQEAEQAIETA</sequence>
<keyword evidence="2" id="KW-1185">Reference proteome</keyword>
<evidence type="ECO:0000313" key="2">
    <source>
        <dbReference type="Proteomes" id="UP001597475"/>
    </source>
</evidence>